<protein>
    <recommendedName>
        <fullName evidence="2">hydroxymethylbilane synthase</fullName>
        <ecNumber evidence="2">2.5.1.61</ecNumber>
    </recommendedName>
    <alternativeName>
        <fullName evidence="7">Pre-uroporphyrinogen synthase</fullName>
    </alternativeName>
</protein>
<dbReference type="Gene3D" id="3.40.190.10">
    <property type="entry name" value="Periplasmic binding protein-like II"/>
    <property type="match status" value="2"/>
</dbReference>
<evidence type="ECO:0000256" key="1">
    <source>
        <dbReference type="ARBA" id="ARBA00005638"/>
    </source>
</evidence>
<dbReference type="PANTHER" id="PTHR11557:SF0">
    <property type="entry name" value="PORPHOBILINOGEN DEAMINASE"/>
    <property type="match status" value="1"/>
</dbReference>
<gene>
    <name evidence="10" type="ORF">HGRIS_005735</name>
</gene>
<dbReference type="Gene3D" id="3.30.160.40">
    <property type="entry name" value="Porphobilinogen deaminase, C-terminal domain"/>
    <property type="match status" value="1"/>
</dbReference>
<dbReference type="Pfam" id="PF01379">
    <property type="entry name" value="Porphobil_deam"/>
    <property type="match status" value="1"/>
</dbReference>
<dbReference type="CDD" id="cd13645">
    <property type="entry name" value="PBP2_HuPBGD_like"/>
    <property type="match status" value="1"/>
</dbReference>
<evidence type="ECO:0000256" key="7">
    <source>
        <dbReference type="ARBA" id="ARBA00030685"/>
    </source>
</evidence>
<dbReference type="Pfam" id="PF03900">
    <property type="entry name" value="Porphobil_deamC"/>
    <property type="match status" value="1"/>
</dbReference>
<dbReference type="Proteomes" id="UP001556367">
    <property type="component" value="Unassembled WGS sequence"/>
</dbReference>
<dbReference type="PRINTS" id="PR00151">
    <property type="entry name" value="PORPHBDMNASE"/>
</dbReference>
<name>A0ABR3JXP8_9AGAR</name>
<evidence type="ECO:0000256" key="6">
    <source>
        <dbReference type="ARBA" id="ARBA00023444"/>
    </source>
</evidence>
<feature type="domain" description="Porphobilinogen deaminase C-terminal" evidence="9">
    <location>
        <begin position="245"/>
        <end position="322"/>
    </location>
</feature>
<dbReference type="InterPro" id="IPR000860">
    <property type="entry name" value="HemC"/>
</dbReference>
<keyword evidence="4" id="KW-0350">Heme biosynthesis</keyword>
<evidence type="ECO:0000259" key="9">
    <source>
        <dbReference type="Pfam" id="PF03900"/>
    </source>
</evidence>
<evidence type="ECO:0000256" key="3">
    <source>
        <dbReference type="ARBA" id="ARBA00022679"/>
    </source>
</evidence>
<dbReference type="InterPro" id="IPR022418">
    <property type="entry name" value="Porphobilinogen_deaminase_C"/>
</dbReference>
<reference evidence="11" key="1">
    <citation type="submission" date="2024-06" db="EMBL/GenBank/DDBJ databases">
        <title>Multi-omics analyses provide insights into the biosynthesis of the anticancer antibiotic pleurotin in Hohenbuehelia grisea.</title>
        <authorList>
            <person name="Weaver J.A."/>
            <person name="Alberti F."/>
        </authorList>
    </citation>
    <scope>NUCLEOTIDE SEQUENCE [LARGE SCALE GENOMIC DNA]</scope>
    <source>
        <strain evidence="11">T-177</strain>
    </source>
</reference>
<dbReference type="EMBL" id="JASNQZ010000001">
    <property type="protein sequence ID" value="KAL0960710.1"/>
    <property type="molecule type" value="Genomic_DNA"/>
</dbReference>
<accession>A0ABR3JXP8</accession>
<sequence length="364" mass="38866">MTEQSSTDSAMRTITLASRGSQLAQIQTNIVLAELEAAFPSTSSGGHKFTTSFMSTAGDKNQSQALYLLGGKALWTKELEVALKEGDVDMLVHSLKDVPTTLPDGCLLGAILKREDPVDSLVVKKGKSWKTLEDLPDGSVVGTSSVRRVAQLRRKFPKLQFLDVRGNLNTRMAKLDAEDGPYAALILAKAGMVRVGFGDRLTSDILPPTLYHAVSQGALGVEIRSDDAEALRLCAALTHWETEWRCLAERACLRVLEGGCSVPVGVFSELSAPAGEQKGVLKLTGCVTAIDGQTHVEHAVEESVASREEAEALGAKLAKILIETGAKEILDEINIDREKRIGEAKTADEAAKIESAMAAPAAST</sequence>
<dbReference type="NCBIfam" id="TIGR00212">
    <property type="entry name" value="hemC"/>
    <property type="match status" value="1"/>
</dbReference>
<dbReference type="SUPFAM" id="SSF53850">
    <property type="entry name" value="Periplasmic binding protein-like II"/>
    <property type="match status" value="1"/>
</dbReference>
<comment type="pathway">
    <text evidence="6">Porphyrin-containing compound metabolism.</text>
</comment>
<organism evidence="10 11">
    <name type="scientific">Hohenbuehelia grisea</name>
    <dbReference type="NCBI Taxonomy" id="104357"/>
    <lineage>
        <taxon>Eukaryota</taxon>
        <taxon>Fungi</taxon>
        <taxon>Dikarya</taxon>
        <taxon>Basidiomycota</taxon>
        <taxon>Agaricomycotina</taxon>
        <taxon>Agaricomycetes</taxon>
        <taxon>Agaricomycetidae</taxon>
        <taxon>Agaricales</taxon>
        <taxon>Pleurotineae</taxon>
        <taxon>Pleurotaceae</taxon>
        <taxon>Hohenbuehelia</taxon>
    </lineage>
</organism>
<dbReference type="EC" id="2.5.1.61" evidence="2"/>
<feature type="domain" description="Porphobilinogen deaminase N-terminal" evidence="8">
    <location>
        <begin position="14"/>
        <end position="230"/>
    </location>
</feature>
<comment type="caution">
    <text evidence="10">The sequence shown here is derived from an EMBL/GenBank/DDBJ whole genome shotgun (WGS) entry which is preliminary data.</text>
</comment>
<evidence type="ECO:0000259" key="8">
    <source>
        <dbReference type="Pfam" id="PF01379"/>
    </source>
</evidence>
<proteinExistence type="inferred from homology"/>
<keyword evidence="5" id="KW-0627">Porphyrin biosynthesis</keyword>
<dbReference type="PANTHER" id="PTHR11557">
    <property type="entry name" value="PORPHOBILINOGEN DEAMINASE"/>
    <property type="match status" value="1"/>
</dbReference>
<dbReference type="InterPro" id="IPR036803">
    <property type="entry name" value="Porphobilinogen_deaminase_C_sf"/>
</dbReference>
<evidence type="ECO:0000256" key="4">
    <source>
        <dbReference type="ARBA" id="ARBA00023133"/>
    </source>
</evidence>
<keyword evidence="11" id="KW-1185">Reference proteome</keyword>
<evidence type="ECO:0000256" key="2">
    <source>
        <dbReference type="ARBA" id="ARBA00012655"/>
    </source>
</evidence>
<evidence type="ECO:0000313" key="11">
    <source>
        <dbReference type="Proteomes" id="UP001556367"/>
    </source>
</evidence>
<evidence type="ECO:0000256" key="5">
    <source>
        <dbReference type="ARBA" id="ARBA00023244"/>
    </source>
</evidence>
<dbReference type="PIRSF" id="PIRSF001438">
    <property type="entry name" value="4pyrrol_synth_OHMeBilane_synth"/>
    <property type="match status" value="1"/>
</dbReference>
<keyword evidence="3" id="KW-0808">Transferase</keyword>
<dbReference type="SUPFAM" id="SSF54782">
    <property type="entry name" value="Porphobilinogen deaminase (hydroxymethylbilane synthase), C-terminal domain"/>
    <property type="match status" value="1"/>
</dbReference>
<evidence type="ECO:0000313" key="10">
    <source>
        <dbReference type="EMBL" id="KAL0960710.1"/>
    </source>
</evidence>
<comment type="similarity">
    <text evidence="1">Belongs to the HMBS family.</text>
</comment>
<dbReference type="InterPro" id="IPR022417">
    <property type="entry name" value="Porphobilin_deaminase_N"/>
</dbReference>